<evidence type="ECO:0000259" key="4">
    <source>
        <dbReference type="PROSITE" id="PS51207"/>
    </source>
</evidence>
<evidence type="ECO:0000313" key="5">
    <source>
        <dbReference type="EMBL" id="BCS23827.1"/>
    </source>
</evidence>
<evidence type="ECO:0000313" key="6">
    <source>
        <dbReference type="Proteomes" id="UP000654913"/>
    </source>
</evidence>
<dbReference type="InterPro" id="IPR003114">
    <property type="entry name" value="Phox_assoc"/>
</dbReference>
<dbReference type="GO" id="GO:0005770">
    <property type="term" value="C:late endosome"/>
    <property type="evidence" value="ECO:0007669"/>
    <property type="project" value="TreeGrafter"/>
</dbReference>
<dbReference type="Proteomes" id="UP000654913">
    <property type="component" value="Chromosome 4"/>
</dbReference>
<dbReference type="Pfam" id="PF02194">
    <property type="entry name" value="PXA"/>
    <property type="match status" value="1"/>
</dbReference>
<feature type="region of interest" description="Disordered" evidence="3">
    <location>
        <begin position="1"/>
        <end position="65"/>
    </location>
</feature>
<reference evidence="5" key="1">
    <citation type="submission" date="2021-01" db="EMBL/GenBank/DDBJ databases">
        <authorList>
            <consortium name="Aspergillus puulaauensis MK2 genome sequencing consortium"/>
            <person name="Kazuki M."/>
            <person name="Futagami T."/>
        </authorList>
    </citation>
    <scope>NUCLEOTIDE SEQUENCE</scope>
    <source>
        <strain evidence="5">MK2</strain>
    </source>
</reference>
<evidence type="ECO:0000256" key="3">
    <source>
        <dbReference type="SAM" id="MobiDB-lite"/>
    </source>
</evidence>
<organism evidence="5 6">
    <name type="scientific">Aspergillus puulaauensis</name>
    <dbReference type="NCBI Taxonomy" id="1220207"/>
    <lineage>
        <taxon>Eukaryota</taxon>
        <taxon>Fungi</taxon>
        <taxon>Dikarya</taxon>
        <taxon>Ascomycota</taxon>
        <taxon>Pezizomycotina</taxon>
        <taxon>Eurotiomycetes</taxon>
        <taxon>Eurotiomycetidae</taxon>
        <taxon>Eurotiales</taxon>
        <taxon>Aspergillaceae</taxon>
        <taxon>Aspergillus</taxon>
    </lineage>
</organism>
<gene>
    <name evidence="5" type="ORF">APUU_40271A</name>
</gene>
<evidence type="ECO:0000256" key="1">
    <source>
        <dbReference type="ARBA" id="ARBA00004496"/>
    </source>
</evidence>
<sequence>MTTDPVVSGLQPFSHLKSGPTTSSSKSTAVPSSTTTTAPSQSSHRAQQVKNVYRDEQPNGTSDKASTALIRRVLCPHLGSYGGATSPYAPEELLPPLTSSNDVDRQLYALIAIIIKEFISSWYSKITSDQALINEVIQLIAHCTRALEQRLREIDIAQLVLDDIAGLVEGHIISYRLAKEQSELSGLSPYPREIYHALNPHPGLSPVPNPSDTKSVSQQRDNEATYRRLLVNGVLAILLPTEDLENACLRTLTSDILADLILGNEVSGKVCEGRFLWESTAKLLEVISRNKGGDKVDGIGSKLSRPNQLQQFGLLSSKDGENDHTSLTSQPQTPSWIWRIIQYAFFAYVTLRFILSGLFRKASTAPAMFVSRPTRSRRLVDELGTKHGDIGKRPVLGYRLYGMLSQLLDIHQRMPWLGGLLALLQYLILAGPGRVGDTSSTLDRFLHENIQEYVLTPTLLPNLLLASREALFPHNTRPKPGGSVNRTEEPTSTASTPVGGQPSTINNNNTQATPASGGNAITQTHIAATAGSSSLSPDQQRRASNAAEVASIRRKCALGILSLIPRPIARRVLGVASETGIKRNLMPPRFPAQALSQCQDSEPEAGDPGHAFMPPDGATDSDGDAEEELLASTIETEILDLFADEYCNKHLIYSIIETVLARLLPELSDRSIAELMEDRGVFVPPG</sequence>
<dbReference type="SMART" id="SM00313">
    <property type="entry name" value="PXA"/>
    <property type="match status" value="1"/>
</dbReference>
<dbReference type="PANTHER" id="PTHR22999">
    <property type="entry name" value="PX SERINE/THREONINE KINASE PXK"/>
    <property type="match status" value="1"/>
</dbReference>
<dbReference type="GeneID" id="64973832"/>
<dbReference type="KEGG" id="apuu:APUU_40271A"/>
<evidence type="ECO:0000256" key="2">
    <source>
        <dbReference type="ARBA" id="ARBA00022490"/>
    </source>
</evidence>
<dbReference type="EMBL" id="AP024446">
    <property type="protein sequence ID" value="BCS23827.1"/>
    <property type="molecule type" value="Genomic_DNA"/>
</dbReference>
<keyword evidence="2" id="KW-0963">Cytoplasm</keyword>
<reference evidence="5" key="2">
    <citation type="submission" date="2021-02" db="EMBL/GenBank/DDBJ databases">
        <title>Aspergillus puulaauensis MK2 genome sequence.</title>
        <authorList>
            <person name="Futagami T."/>
            <person name="Mori K."/>
            <person name="Kadooka C."/>
            <person name="Tanaka T."/>
        </authorList>
    </citation>
    <scope>NUCLEOTIDE SEQUENCE</scope>
    <source>
        <strain evidence="5">MK2</strain>
    </source>
</reference>
<protein>
    <recommendedName>
        <fullName evidence="4">PXA domain-containing protein</fullName>
    </recommendedName>
</protein>
<feature type="region of interest" description="Disordered" evidence="3">
    <location>
        <begin position="597"/>
        <end position="625"/>
    </location>
</feature>
<feature type="region of interest" description="Disordered" evidence="3">
    <location>
        <begin position="474"/>
        <end position="518"/>
    </location>
</feature>
<dbReference type="AlphaFoldDB" id="A0A7R7XLQ1"/>
<dbReference type="OrthoDB" id="5582218at2759"/>
<dbReference type="GO" id="GO:0005769">
    <property type="term" value="C:early endosome"/>
    <property type="evidence" value="ECO:0007669"/>
    <property type="project" value="TreeGrafter"/>
</dbReference>
<comment type="subcellular location">
    <subcellularLocation>
        <location evidence="1">Cytoplasm</location>
    </subcellularLocation>
</comment>
<dbReference type="PROSITE" id="PS51207">
    <property type="entry name" value="PXA"/>
    <property type="match status" value="1"/>
</dbReference>
<feature type="compositionally biased region" description="Polar residues" evidence="3">
    <location>
        <begin position="490"/>
        <end position="518"/>
    </location>
</feature>
<dbReference type="PANTHER" id="PTHR22999:SF23">
    <property type="entry name" value="SORTING NEXIN-16"/>
    <property type="match status" value="1"/>
</dbReference>
<accession>A0A7R7XLQ1</accession>
<dbReference type="RefSeq" id="XP_041556021.1">
    <property type="nucleotide sequence ID" value="XM_041703324.1"/>
</dbReference>
<dbReference type="GO" id="GO:0035091">
    <property type="term" value="F:phosphatidylinositol binding"/>
    <property type="evidence" value="ECO:0007669"/>
    <property type="project" value="TreeGrafter"/>
</dbReference>
<name>A0A7R7XLQ1_9EURO</name>
<keyword evidence="6" id="KW-1185">Reference proteome</keyword>
<feature type="domain" description="PXA" evidence="4">
    <location>
        <begin position="100"/>
        <end position="291"/>
    </location>
</feature>
<dbReference type="InterPro" id="IPR051837">
    <property type="entry name" value="SortingNexin/PXDomain-PKLike"/>
</dbReference>
<feature type="compositionally biased region" description="Low complexity" evidence="3">
    <location>
        <begin position="21"/>
        <end position="43"/>
    </location>
</feature>
<proteinExistence type="predicted"/>
<dbReference type="GO" id="GO:0045022">
    <property type="term" value="P:early endosome to late endosome transport"/>
    <property type="evidence" value="ECO:0007669"/>
    <property type="project" value="TreeGrafter"/>
</dbReference>